<keyword evidence="2" id="KW-1185">Reference proteome</keyword>
<comment type="caution">
    <text evidence="1">The sequence shown here is derived from an EMBL/GenBank/DDBJ whole genome shotgun (WGS) entry which is preliminary data.</text>
</comment>
<dbReference type="Proteomes" id="UP000239872">
    <property type="component" value="Unassembled WGS sequence"/>
</dbReference>
<gene>
    <name evidence="1" type="ORF">CJD36_012515</name>
</gene>
<sequence>MVVINHKLQSYYSRCSSIDEVKDIADEKFKEDEKNWYELIPEEILNEERLLQELNIMMPITFLPAFGLTYKSEIPNGKAILQLIKEKYNFFEDGKDILIFS</sequence>
<evidence type="ECO:0000313" key="2">
    <source>
        <dbReference type="Proteomes" id="UP000239872"/>
    </source>
</evidence>
<accession>A0A2S7SW85</accession>
<dbReference type="EMBL" id="PPSL01000003">
    <property type="protein sequence ID" value="PQJ10786.1"/>
    <property type="molecule type" value="Genomic_DNA"/>
</dbReference>
<name>A0A2S7SW85_9BACT</name>
<reference evidence="1 2" key="1">
    <citation type="submission" date="2018-01" db="EMBL/GenBank/DDBJ databases">
        <title>A novel member of the phylum Bacteroidetes isolated from glacier ice.</title>
        <authorList>
            <person name="Liu Q."/>
            <person name="Xin Y.-H."/>
        </authorList>
    </citation>
    <scope>NUCLEOTIDE SEQUENCE [LARGE SCALE GENOMIC DNA]</scope>
    <source>
        <strain evidence="1 2">RB1R16</strain>
    </source>
</reference>
<protein>
    <submittedName>
        <fullName evidence="1">Uncharacterized protein</fullName>
    </submittedName>
</protein>
<organism evidence="1 2">
    <name type="scientific">Flavipsychrobacter stenotrophus</name>
    <dbReference type="NCBI Taxonomy" id="2077091"/>
    <lineage>
        <taxon>Bacteria</taxon>
        <taxon>Pseudomonadati</taxon>
        <taxon>Bacteroidota</taxon>
        <taxon>Chitinophagia</taxon>
        <taxon>Chitinophagales</taxon>
        <taxon>Chitinophagaceae</taxon>
        <taxon>Flavipsychrobacter</taxon>
    </lineage>
</organism>
<dbReference type="AlphaFoldDB" id="A0A2S7SW85"/>
<evidence type="ECO:0000313" key="1">
    <source>
        <dbReference type="EMBL" id="PQJ10786.1"/>
    </source>
</evidence>
<proteinExistence type="predicted"/>